<proteinExistence type="inferred from homology"/>
<accession>A0ABT6YD43</accession>
<name>A0ABT6YD43_9BACT</name>
<dbReference type="PANTHER" id="PTHR22726">
    <property type="entry name" value="METALLOENDOPEPTIDASE OMA1"/>
    <property type="match status" value="1"/>
</dbReference>
<evidence type="ECO:0000256" key="2">
    <source>
        <dbReference type="ARBA" id="ARBA00022723"/>
    </source>
</evidence>
<dbReference type="Pfam" id="PF01435">
    <property type="entry name" value="Peptidase_M48"/>
    <property type="match status" value="1"/>
</dbReference>
<dbReference type="InterPro" id="IPR001915">
    <property type="entry name" value="Peptidase_M48"/>
</dbReference>
<evidence type="ECO:0000256" key="4">
    <source>
        <dbReference type="ARBA" id="ARBA00022833"/>
    </source>
</evidence>
<evidence type="ECO:0000256" key="6">
    <source>
        <dbReference type="RuleBase" id="RU003983"/>
    </source>
</evidence>
<dbReference type="EMBL" id="JASHIF010000020">
    <property type="protein sequence ID" value="MDI9861517.1"/>
    <property type="molecule type" value="Genomic_DNA"/>
</dbReference>
<feature type="domain" description="Peptidase M48" evidence="7">
    <location>
        <begin position="73"/>
        <end position="254"/>
    </location>
</feature>
<dbReference type="PANTHER" id="PTHR22726:SF1">
    <property type="entry name" value="METALLOENDOPEPTIDASE OMA1, MITOCHONDRIAL"/>
    <property type="match status" value="1"/>
</dbReference>
<dbReference type="Gene3D" id="3.30.2010.10">
    <property type="entry name" value="Metalloproteases ('zincins'), catalytic domain"/>
    <property type="match status" value="1"/>
</dbReference>
<evidence type="ECO:0000313" key="9">
    <source>
        <dbReference type="Proteomes" id="UP001236507"/>
    </source>
</evidence>
<dbReference type="GO" id="GO:0008237">
    <property type="term" value="F:metallopeptidase activity"/>
    <property type="evidence" value="ECO:0007669"/>
    <property type="project" value="UniProtKB-KW"/>
</dbReference>
<keyword evidence="3 6" id="KW-0378">Hydrolase</keyword>
<evidence type="ECO:0000256" key="1">
    <source>
        <dbReference type="ARBA" id="ARBA00022670"/>
    </source>
</evidence>
<dbReference type="InterPro" id="IPR051156">
    <property type="entry name" value="Mito/Outer_Membr_Metalloprot"/>
</dbReference>
<keyword evidence="1 6" id="KW-0645">Protease</keyword>
<organism evidence="8 9">
    <name type="scientific">Flectobacillus roseus</name>
    <dbReference type="NCBI Taxonomy" id="502259"/>
    <lineage>
        <taxon>Bacteria</taxon>
        <taxon>Pseudomonadati</taxon>
        <taxon>Bacteroidota</taxon>
        <taxon>Cytophagia</taxon>
        <taxon>Cytophagales</taxon>
        <taxon>Flectobacillaceae</taxon>
        <taxon>Flectobacillus</taxon>
    </lineage>
</organism>
<dbReference type="RefSeq" id="WP_283345911.1">
    <property type="nucleotide sequence ID" value="NZ_JASHIF010000020.1"/>
</dbReference>
<comment type="cofactor">
    <cofactor evidence="6">
        <name>Zn(2+)</name>
        <dbReference type="ChEBI" id="CHEBI:29105"/>
    </cofactor>
    <text evidence="6">Binds 1 zinc ion per subunit.</text>
</comment>
<evidence type="ECO:0000313" key="8">
    <source>
        <dbReference type="EMBL" id="MDI9861517.1"/>
    </source>
</evidence>
<reference evidence="8 9" key="1">
    <citation type="submission" date="2023-05" db="EMBL/GenBank/DDBJ databases">
        <title>Novel species of genus Flectobacillus isolated from stream in China.</title>
        <authorList>
            <person name="Lu H."/>
        </authorList>
    </citation>
    <scope>NUCLEOTIDE SEQUENCE [LARGE SCALE GENOMIC DNA]</scope>
    <source>
        <strain evidence="8 9">KCTC 42575</strain>
    </source>
</reference>
<sequence>MNLGNLRSRLLVGLVLAVVTIFSYFSKMQVNPVTGKRQAVTMTPQQEISMGLQSAPQMAAEFGGLYQNQKLQDLVKTIGSKVVNNSEASKSPYQFNFYLLADPNTINAFALPGGQIFITYGLLKKLTTEDQLAGVLGHEVGHVIGRHSAQQMAKDELTSGLLSAAVTATSDPYSHNNSAAIAQYVGKMITLKYGRSDELEADKFGVKYMLEAGYDPMQMVDVMEVLKQAAGPNRPSEFQSSHPDPDHRIQEIKKALEQYKKTGKLEW</sequence>
<evidence type="ECO:0000256" key="3">
    <source>
        <dbReference type="ARBA" id="ARBA00022801"/>
    </source>
</evidence>
<dbReference type="EC" id="3.4.24.-" evidence="8"/>
<evidence type="ECO:0000256" key="5">
    <source>
        <dbReference type="ARBA" id="ARBA00023049"/>
    </source>
</evidence>
<keyword evidence="5 6" id="KW-0482">Metalloprotease</keyword>
<keyword evidence="2" id="KW-0479">Metal-binding</keyword>
<evidence type="ECO:0000259" key="7">
    <source>
        <dbReference type="Pfam" id="PF01435"/>
    </source>
</evidence>
<gene>
    <name evidence="8" type="ORF">QM524_20020</name>
</gene>
<comment type="caution">
    <text evidence="8">The sequence shown here is derived from an EMBL/GenBank/DDBJ whole genome shotgun (WGS) entry which is preliminary data.</text>
</comment>
<keyword evidence="9" id="KW-1185">Reference proteome</keyword>
<dbReference type="Proteomes" id="UP001236507">
    <property type="component" value="Unassembled WGS sequence"/>
</dbReference>
<keyword evidence="4 6" id="KW-0862">Zinc</keyword>
<comment type="similarity">
    <text evidence="6">Belongs to the peptidase M48 family.</text>
</comment>
<protein>
    <submittedName>
        <fullName evidence="8">M48 family metalloprotease</fullName>
        <ecNumber evidence="8">3.4.24.-</ecNumber>
    </submittedName>
</protein>